<dbReference type="EMBL" id="JARK01001401">
    <property type="protein sequence ID" value="EYC08602.1"/>
    <property type="molecule type" value="Genomic_DNA"/>
</dbReference>
<reference evidence="2" key="1">
    <citation type="journal article" date="2015" name="Nat. Genet.">
        <title>The genome and transcriptome of the zoonotic hookworm Ancylostoma ceylanicum identify infection-specific gene families.</title>
        <authorList>
            <person name="Schwarz E.M."/>
            <person name="Hu Y."/>
            <person name="Antoshechkin I."/>
            <person name="Miller M.M."/>
            <person name="Sternberg P.W."/>
            <person name="Aroian R.V."/>
        </authorList>
    </citation>
    <scope>NUCLEOTIDE SEQUENCE</scope>
    <source>
        <strain evidence="2">HY135</strain>
    </source>
</reference>
<dbReference type="Proteomes" id="UP000024635">
    <property type="component" value="Unassembled WGS sequence"/>
</dbReference>
<evidence type="ECO:0000313" key="2">
    <source>
        <dbReference type="Proteomes" id="UP000024635"/>
    </source>
</evidence>
<organism evidence="1 2">
    <name type="scientific">Ancylostoma ceylanicum</name>
    <dbReference type="NCBI Taxonomy" id="53326"/>
    <lineage>
        <taxon>Eukaryota</taxon>
        <taxon>Metazoa</taxon>
        <taxon>Ecdysozoa</taxon>
        <taxon>Nematoda</taxon>
        <taxon>Chromadorea</taxon>
        <taxon>Rhabditida</taxon>
        <taxon>Rhabditina</taxon>
        <taxon>Rhabditomorpha</taxon>
        <taxon>Strongyloidea</taxon>
        <taxon>Ancylostomatidae</taxon>
        <taxon>Ancylostomatinae</taxon>
        <taxon>Ancylostoma</taxon>
    </lineage>
</organism>
<proteinExistence type="predicted"/>
<keyword evidence="2" id="KW-1185">Reference proteome</keyword>
<sequence>MHSVPTFPGCSGSAHNLGSMGVLCINSSMSSMLPDWLDIGWIFPTAQMEKVELNSSRLTLSTNHQVLLPLRTGITL</sequence>
<accession>A0A016U184</accession>
<protein>
    <submittedName>
        <fullName evidence="1">Uncharacterized protein</fullName>
    </submittedName>
</protein>
<dbReference type="AlphaFoldDB" id="A0A016U184"/>
<comment type="caution">
    <text evidence="1">The sequence shown here is derived from an EMBL/GenBank/DDBJ whole genome shotgun (WGS) entry which is preliminary data.</text>
</comment>
<evidence type="ECO:0000313" key="1">
    <source>
        <dbReference type="EMBL" id="EYC08602.1"/>
    </source>
</evidence>
<name>A0A016U184_9BILA</name>
<gene>
    <name evidence="1" type="primary">Acey_s0065.g3639</name>
    <name evidence="1" type="ORF">Y032_0065g3639</name>
</gene>